<evidence type="ECO:0000313" key="2">
    <source>
        <dbReference type="Proteomes" id="UP000186698"/>
    </source>
</evidence>
<name>A0A1L8H6F3_XENLA</name>
<gene>
    <name evidence="3" type="primary">LOC121400341</name>
</gene>
<reference evidence="2" key="1">
    <citation type="submission" date="2024-06" db="UniProtKB">
        <authorList>
            <consortium name="RefSeq"/>
        </authorList>
    </citation>
    <scope>NUCLEOTIDE SEQUENCE [LARGE SCALE GENOMIC DNA]</scope>
    <source>
        <strain evidence="2">J_2021</strain>
    </source>
</reference>
<dbReference type="GO" id="GO:0006974">
    <property type="term" value="P:DNA damage response"/>
    <property type="evidence" value="ECO:0000318"/>
    <property type="project" value="GO_Central"/>
</dbReference>
<reference evidence="3" key="2">
    <citation type="submission" date="2025-08" db="UniProtKB">
        <authorList>
            <consortium name="RefSeq"/>
        </authorList>
    </citation>
    <scope>IDENTIFICATION</scope>
    <source>
        <strain evidence="3">J_2021</strain>
        <tissue evidence="3">Erythrocytes</tissue>
    </source>
</reference>
<organism evidence="2 3">
    <name type="scientific">Xenopus laevis</name>
    <name type="common">African clawed frog</name>
    <dbReference type="NCBI Taxonomy" id="8355"/>
    <lineage>
        <taxon>Eukaryota</taxon>
        <taxon>Metazoa</taxon>
        <taxon>Chordata</taxon>
        <taxon>Craniata</taxon>
        <taxon>Vertebrata</taxon>
        <taxon>Euteleostomi</taxon>
        <taxon>Amphibia</taxon>
        <taxon>Batrachia</taxon>
        <taxon>Anura</taxon>
        <taxon>Pipoidea</taxon>
        <taxon>Pipidae</taxon>
        <taxon>Xenopodinae</taxon>
        <taxon>Xenopus</taxon>
        <taxon>Xenopus</taxon>
    </lineage>
</organism>
<dbReference type="PANTHER" id="PTHR21220">
    <property type="entry name" value="DNA-DEPENDENT METALLOPROTEASE SPRTN"/>
    <property type="match status" value="1"/>
</dbReference>
<dbReference type="AlphaFoldDB" id="A0A1L8H6F3"/>
<dbReference type="PANTHER" id="PTHR21220:SF9">
    <property type="entry name" value="SPRT-LIKE DOMAIN-CONTAINING PROTEIN SPARTAN"/>
    <property type="match status" value="1"/>
</dbReference>
<evidence type="ECO:0000256" key="1">
    <source>
        <dbReference type="SAM" id="MobiDB-lite"/>
    </source>
</evidence>
<feature type="region of interest" description="Disordered" evidence="1">
    <location>
        <begin position="65"/>
        <end position="110"/>
    </location>
</feature>
<protein>
    <submittedName>
        <fullName evidence="3">DNA-dependent metalloprotease SPRTN-like</fullName>
    </submittedName>
</protein>
<feature type="compositionally biased region" description="Basic and acidic residues" evidence="1">
    <location>
        <begin position="65"/>
        <end position="76"/>
    </location>
</feature>
<dbReference type="Proteomes" id="UP000186698">
    <property type="component" value="Chromosome 2S"/>
</dbReference>
<evidence type="ECO:0000313" key="3">
    <source>
        <dbReference type="RefSeq" id="XP_041439193.1"/>
    </source>
</evidence>
<dbReference type="GO" id="GO:0005634">
    <property type="term" value="C:nucleus"/>
    <property type="evidence" value="ECO:0000318"/>
    <property type="project" value="GO_Central"/>
</dbReference>
<dbReference type="InterPro" id="IPR044245">
    <property type="entry name" value="Spartan"/>
</dbReference>
<dbReference type="GO" id="GO:0004222">
    <property type="term" value="F:metalloendopeptidase activity"/>
    <property type="evidence" value="ECO:0007669"/>
    <property type="project" value="InterPro"/>
</dbReference>
<dbReference type="GeneID" id="121400341"/>
<dbReference type="GO" id="GO:0003697">
    <property type="term" value="F:single-stranded DNA binding"/>
    <property type="evidence" value="ECO:0007669"/>
    <property type="project" value="InterPro"/>
</dbReference>
<dbReference type="GO" id="GO:0031593">
    <property type="term" value="F:polyubiquitin modification-dependent protein binding"/>
    <property type="evidence" value="ECO:0000318"/>
    <property type="project" value="GO_Central"/>
</dbReference>
<dbReference type="PaxDb" id="8355-A0A1L8H6F3"/>
<accession>A0A1L8H6F3</accession>
<keyword evidence="2" id="KW-1185">Reference proteome</keyword>
<proteinExistence type="predicted"/>
<dbReference type="RefSeq" id="XP_041439193.1">
    <property type="nucleotide sequence ID" value="XM_041583259.1"/>
</dbReference>
<feature type="compositionally biased region" description="Basic and acidic residues" evidence="1">
    <location>
        <begin position="87"/>
        <end position="110"/>
    </location>
</feature>
<dbReference type="KEGG" id="xla:121400341"/>
<sequence>MIHAYFFIMDLKDDDDHGKGFRFYMRYIDNVCGTKLKIEHEFEDEVEALKRHWWSCDGPCGKLEKRATNRSPDTKEHKRKCGGKFVKIAEPDEPPKKKKEDAKEYSIRME</sequence>
<dbReference type="STRING" id="8355.A0A1L8H6F3"/>
<dbReference type="OrthoDB" id="5236983at2759"/>